<dbReference type="PANTHER" id="PTHR11164">
    <property type="entry name" value="GLUTAMATE CYSTEINE LIGASE"/>
    <property type="match status" value="1"/>
</dbReference>
<keyword evidence="6 11" id="KW-0317">Glutathione biosynthesis</keyword>
<proteinExistence type="inferred from homology"/>
<dbReference type="GO" id="GO:0005524">
    <property type="term" value="F:ATP binding"/>
    <property type="evidence" value="ECO:0007669"/>
    <property type="project" value="UniProtKB-UniRule"/>
</dbReference>
<dbReference type="SUPFAM" id="SSF55931">
    <property type="entry name" value="Glutamine synthetase/guanido kinase"/>
    <property type="match status" value="1"/>
</dbReference>
<evidence type="ECO:0000256" key="3">
    <source>
        <dbReference type="ARBA" id="ARBA00012220"/>
    </source>
</evidence>
<evidence type="ECO:0000313" key="12">
    <source>
        <dbReference type="EMBL" id="PUU78464.1"/>
    </source>
</evidence>
<dbReference type="Proteomes" id="UP000244722">
    <property type="component" value="Unassembled WGS sequence"/>
</dbReference>
<dbReference type="STRING" id="42251.A0A2T6ZSP9"/>
<dbReference type="UniPathway" id="UPA00142">
    <property type="reaction ID" value="UER00209"/>
</dbReference>
<comment type="pathway">
    <text evidence="1 11">Sulfur metabolism; glutathione biosynthesis; glutathione from L-cysteine and L-glutamate: step 1/2.</text>
</comment>
<keyword evidence="13" id="KW-1185">Reference proteome</keyword>
<reference evidence="12 13" key="1">
    <citation type="submission" date="2017-04" db="EMBL/GenBank/DDBJ databases">
        <title>Draft genome sequence of Tuber borchii Vittad., a whitish edible truffle.</title>
        <authorList>
            <consortium name="DOE Joint Genome Institute"/>
            <person name="Murat C."/>
            <person name="Kuo A."/>
            <person name="Barry K.W."/>
            <person name="Clum A."/>
            <person name="Dockter R.B."/>
            <person name="Fauchery L."/>
            <person name="Iotti M."/>
            <person name="Kohler A."/>
            <person name="Labutti K."/>
            <person name="Lindquist E.A."/>
            <person name="Lipzen A."/>
            <person name="Ohm R.A."/>
            <person name="Wang M."/>
            <person name="Grigoriev I.V."/>
            <person name="Zambonelli A."/>
            <person name="Martin F.M."/>
        </authorList>
    </citation>
    <scope>NUCLEOTIDE SEQUENCE [LARGE SCALE GENOMIC DNA]</scope>
    <source>
        <strain evidence="12 13">Tbo3840</strain>
    </source>
</reference>
<dbReference type="InterPro" id="IPR004308">
    <property type="entry name" value="GCS"/>
</dbReference>
<evidence type="ECO:0000256" key="9">
    <source>
        <dbReference type="ARBA" id="ARBA00030585"/>
    </source>
</evidence>
<evidence type="ECO:0000313" key="13">
    <source>
        <dbReference type="Proteomes" id="UP000244722"/>
    </source>
</evidence>
<comment type="catalytic activity">
    <reaction evidence="11">
        <text>L-cysteine + L-glutamate + ATP = gamma-L-glutamyl-L-cysteine + ADP + phosphate + H(+)</text>
        <dbReference type="Rhea" id="RHEA:13285"/>
        <dbReference type="ChEBI" id="CHEBI:15378"/>
        <dbReference type="ChEBI" id="CHEBI:29985"/>
        <dbReference type="ChEBI" id="CHEBI:30616"/>
        <dbReference type="ChEBI" id="CHEBI:35235"/>
        <dbReference type="ChEBI" id="CHEBI:43474"/>
        <dbReference type="ChEBI" id="CHEBI:58173"/>
        <dbReference type="ChEBI" id="CHEBI:456216"/>
        <dbReference type="EC" id="6.3.2.2"/>
    </reaction>
</comment>
<keyword evidence="8 11" id="KW-0067">ATP-binding</keyword>
<dbReference type="GO" id="GO:0006750">
    <property type="term" value="P:glutathione biosynthetic process"/>
    <property type="evidence" value="ECO:0007669"/>
    <property type="project" value="UniProtKB-UniRule"/>
</dbReference>
<accession>A0A2T6ZSP9</accession>
<dbReference type="EC" id="6.3.2.2" evidence="3 11"/>
<evidence type="ECO:0000256" key="2">
    <source>
        <dbReference type="ARBA" id="ARBA00008100"/>
    </source>
</evidence>
<dbReference type="FunFam" id="1.10.8.960:FF:000002">
    <property type="entry name" value="Glutamate-cysteine ligase Gcs1"/>
    <property type="match status" value="1"/>
</dbReference>
<dbReference type="FunFam" id="3.30.590.50:FF:000001">
    <property type="entry name" value="Glutamate-cysteine ligase Gcs1"/>
    <property type="match status" value="1"/>
</dbReference>
<comment type="similarity">
    <text evidence="2 11">Belongs to the glutamate--cysteine ligase type 3 family.</text>
</comment>
<dbReference type="EMBL" id="NESQ01000118">
    <property type="protein sequence ID" value="PUU78464.1"/>
    <property type="molecule type" value="Genomic_DNA"/>
</dbReference>
<evidence type="ECO:0000256" key="7">
    <source>
        <dbReference type="ARBA" id="ARBA00022741"/>
    </source>
</evidence>
<dbReference type="GO" id="GO:0017109">
    <property type="term" value="C:glutamate-cysteine ligase complex"/>
    <property type="evidence" value="ECO:0007669"/>
    <property type="project" value="TreeGrafter"/>
</dbReference>
<dbReference type="Gene3D" id="1.10.8.960">
    <property type="match status" value="1"/>
</dbReference>
<gene>
    <name evidence="12" type="ORF">B9Z19DRAFT_1142244</name>
</gene>
<dbReference type="FunFam" id="3.30.590.50:FF:000002">
    <property type="entry name" value="Glutamate--cysteine ligase catalytic subunit"/>
    <property type="match status" value="1"/>
</dbReference>
<evidence type="ECO:0000256" key="10">
    <source>
        <dbReference type="ARBA" id="ARBA00032122"/>
    </source>
</evidence>
<comment type="caution">
    <text evidence="12">The sequence shown here is derived from an EMBL/GenBank/DDBJ whole genome shotgun (WGS) entry which is preliminary data.</text>
</comment>
<protein>
    <recommendedName>
        <fullName evidence="4 11">Glutamate--cysteine ligase</fullName>
        <ecNumber evidence="3 11">6.3.2.2</ecNumber>
    </recommendedName>
    <alternativeName>
        <fullName evidence="10 11">Gamma-ECS</fullName>
    </alternativeName>
    <alternativeName>
        <fullName evidence="9 11">Gamma-glutamylcysteine synthetase</fullName>
    </alternativeName>
</protein>
<dbReference type="AlphaFoldDB" id="A0A2T6ZSP9"/>
<dbReference type="Gene3D" id="3.30.590.50">
    <property type="match status" value="2"/>
</dbReference>
<organism evidence="12 13">
    <name type="scientific">Tuber borchii</name>
    <name type="common">White truffle</name>
    <dbReference type="NCBI Taxonomy" id="42251"/>
    <lineage>
        <taxon>Eukaryota</taxon>
        <taxon>Fungi</taxon>
        <taxon>Dikarya</taxon>
        <taxon>Ascomycota</taxon>
        <taxon>Pezizomycotina</taxon>
        <taxon>Pezizomycetes</taxon>
        <taxon>Pezizales</taxon>
        <taxon>Tuberaceae</taxon>
        <taxon>Tuber</taxon>
    </lineage>
</organism>
<dbReference type="GO" id="GO:0004357">
    <property type="term" value="F:glutamate-cysteine ligase activity"/>
    <property type="evidence" value="ECO:0007669"/>
    <property type="project" value="UniProtKB-UniRule"/>
</dbReference>
<evidence type="ECO:0000256" key="5">
    <source>
        <dbReference type="ARBA" id="ARBA00022598"/>
    </source>
</evidence>
<dbReference type="Pfam" id="PF03074">
    <property type="entry name" value="GCS"/>
    <property type="match status" value="1"/>
</dbReference>
<dbReference type="PANTHER" id="PTHR11164:SF0">
    <property type="entry name" value="GLUTAMATE--CYSTEINE LIGASE CATALYTIC SUBUNIT"/>
    <property type="match status" value="1"/>
</dbReference>
<name>A0A2T6ZSP9_TUBBO</name>
<evidence type="ECO:0000256" key="6">
    <source>
        <dbReference type="ARBA" id="ARBA00022684"/>
    </source>
</evidence>
<evidence type="ECO:0000256" key="4">
    <source>
        <dbReference type="ARBA" id="ARBA00014618"/>
    </source>
</evidence>
<sequence>MGLLALGTPLPWDEAKKHADQVRDLGIKQLLQIWNKYRKNERDVLLWGDEVEYLVVSYDEETKNACLSLRQAEILAELAKGENLRKAGGGVPCVQEPAHISEPLPTFHPEFGRFMLEATPGAPFGLTWKDLLAVEGNMKLRRTIAKEHMAENEAPITLPSFPMLGTKGVFTQPYYPPTGPQSRSQFIPDEAINPHIRFPTLAANIRSRRGMKVAINMPVFYDENTPRPFNDPTIDYDRHLYPEDDDVRNGAAKEGHIYMDAMGFGMGCCCLQITFQAKNITEARQLYDQLCPLGPIMLALTAASPIFKGFLADVDVRWNVISGAPQKDNRYVIPKSRYDSVSTYISQDPALRSEYNDLDLVIDKDIKQRLVDNGMDERLATHFAHLFIRDPLVIFQETLNESPDDKADHFENIQSTNWQHMRFKPPPPGGNIGWRVEFRSMEIQVTDHENAAFAIFIVLLTRAILSYGLNFYIPISKVDENMATAHHRDAVLTKKFWFRKNLFPPRKPASNGSQTPAPSCPGTPPLVEDEYTLMTIDEVMNGRQDEFVGLIPLIESYLNTVNVDVVTRCELAGYLSLVSKRASGELQTGATWIREFVRNHPDYKKDSAVSQNINYDLIKAVEALGNGQGREAGLGDKLLGKFN</sequence>
<keyword evidence="7 11" id="KW-0547">Nucleotide-binding</keyword>
<evidence type="ECO:0000256" key="8">
    <source>
        <dbReference type="ARBA" id="ARBA00022840"/>
    </source>
</evidence>
<dbReference type="InterPro" id="IPR014746">
    <property type="entry name" value="Gln_synth/guanido_kin_cat_dom"/>
</dbReference>
<dbReference type="OrthoDB" id="7939818at2759"/>
<evidence type="ECO:0000256" key="11">
    <source>
        <dbReference type="RuleBase" id="RU367135"/>
    </source>
</evidence>
<keyword evidence="5 11" id="KW-0436">Ligase</keyword>
<evidence type="ECO:0000256" key="1">
    <source>
        <dbReference type="ARBA" id="ARBA00005006"/>
    </source>
</evidence>